<accession>A0A8J7M5S2</accession>
<comment type="caution">
    <text evidence="5">The sequence shown here is derived from an EMBL/GenBank/DDBJ whole genome shotgun (WGS) entry which is preliminary data.</text>
</comment>
<keyword evidence="3 5" id="KW-0012">Acyltransferase</keyword>
<protein>
    <submittedName>
        <fullName evidence="5">Lysophospholipid acyltransferase family protein</fullName>
    </submittedName>
</protein>
<sequence length="285" mass="31699">MQSTGAAPREISYSFAARSQVGRAVIRSIENITGRPRLLRMALGYETEVEAGRDFWEVMRERYGIRIEATGMENIPREGPLVAVANHPYGILDGLALGNILSAARGDFRIIAHVVFRRAKDLQRVILPIDFGETKEAQRVNIETRKTALDYLASGGAIGIFPGGTVSTSAKPFSRPLDPHWKTFTAKMIAKSEAAVVPIYFEGQNSRLFQIASHLNPTLRVALLINEFDSRVGEPLRVHIGTPLPQAEIAARRRDSRALMEYLRRETYALDPSPKKDFSHGLYLG</sequence>
<evidence type="ECO:0000256" key="2">
    <source>
        <dbReference type="ARBA" id="ARBA00022679"/>
    </source>
</evidence>
<evidence type="ECO:0000256" key="1">
    <source>
        <dbReference type="ARBA" id="ARBA00005189"/>
    </source>
</evidence>
<dbReference type="RefSeq" id="WP_200608742.1">
    <property type="nucleotide sequence ID" value="NZ_JAEHHL010000002.1"/>
</dbReference>
<keyword evidence="2" id="KW-0808">Transferase</keyword>
<name>A0A8J7M5S2_9RHOB</name>
<gene>
    <name evidence="5" type="ORF">H0I76_07220</name>
</gene>
<organism evidence="5 6">
    <name type="scientific">Thermohalobaculum xanthum</name>
    <dbReference type="NCBI Taxonomy" id="2753746"/>
    <lineage>
        <taxon>Bacteria</taxon>
        <taxon>Pseudomonadati</taxon>
        <taxon>Pseudomonadota</taxon>
        <taxon>Alphaproteobacteria</taxon>
        <taxon>Rhodobacterales</taxon>
        <taxon>Paracoccaceae</taxon>
        <taxon>Thermohalobaculum</taxon>
    </lineage>
</organism>
<dbReference type="InterPro" id="IPR002123">
    <property type="entry name" value="Plipid/glycerol_acylTrfase"/>
</dbReference>
<proteinExistence type="predicted"/>
<dbReference type="AlphaFoldDB" id="A0A8J7M5S2"/>
<dbReference type="EMBL" id="JAEHHL010000002">
    <property type="protein sequence ID" value="MBK0398974.1"/>
    <property type="molecule type" value="Genomic_DNA"/>
</dbReference>
<dbReference type="GO" id="GO:0006654">
    <property type="term" value="P:phosphatidic acid biosynthetic process"/>
    <property type="evidence" value="ECO:0007669"/>
    <property type="project" value="TreeGrafter"/>
</dbReference>
<evidence type="ECO:0000256" key="3">
    <source>
        <dbReference type="ARBA" id="ARBA00023315"/>
    </source>
</evidence>
<dbReference type="SUPFAM" id="SSF69593">
    <property type="entry name" value="Glycerol-3-phosphate (1)-acyltransferase"/>
    <property type="match status" value="1"/>
</dbReference>
<dbReference type="PANTHER" id="PTHR10434">
    <property type="entry name" value="1-ACYL-SN-GLYCEROL-3-PHOSPHATE ACYLTRANSFERASE"/>
    <property type="match status" value="1"/>
</dbReference>
<evidence type="ECO:0000313" key="5">
    <source>
        <dbReference type="EMBL" id="MBK0398974.1"/>
    </source>
</evidence>
<feature type="domain" description="Phospholipid/glycerol acyltransferase" evidence="4">
    <location>
        <begin position="81"/>
        <end position="204"/>
    </location>
</feature>
<dbReference type="Proteomes" id="UP000655420">
    <property type="component" value="Unassembled WGS sequence"/>
</dbReference>
<evidence type="ECO:0000259" key="4">
    <source>
        <dbReference type="SMART" id="SM00563"/>
    </source>
</evidence>
<reference evidence="5" key="1">
    <citation type="submission" date="2020-12" db="EMBL/GenBank/DDBJ databases">
        <title>Bacterial taxonomy.</title>
        <authorList>
            <person name="Pan X."/>
        </authorList>
    </citation>
    <scope>NUCLEOTIDE SEQUENCE</scope>
    <source>
        <strain evidence="5">M0105</strain>
    </source>
</reference>
<dbReference type="SMART" id="SM00563">
    <property type="entry name" value="PlsC"/>
    <property type="match status" value="1"/>
</dbReference>
<dbReference type="Pfam" id="PF19576">
    <property type="entry name" value="Acyltransf_2"/>
    <property type="match status" value="1"/>
</dbReference>
<dbReference type="InterPro" id="IPR045746">
    <property type="entry name" value="ACT14924-like_Acyltransf_dom"/>
</dbReference>
<dbReference type="GO" id="GO:0003841">
    <property type="term" value="F:1-acylglycerol-3-phosphate O-acyltransferase activity"/>
    <property type="evidence" value="ECO:0007669"/>
    <property type="project" value="TreeGrafter"/>
</dbReference>
<comment type="pathway">
    <text evidence="1">Lipid metabolism.</text>
</comment>
<dbReference type="PANTHER" id="PTHR10434:SF11">
    <property type="entry name" value="1-ACYL-SN-GLYCEROL-3-PHOSPHATE ACYLTRANSFERASE"/>
    <property type="match status" value="1"/>
</dbReference>
<evidence type="ECO:0000313" key="6">
    <source>
        <dbReference type="Proteomes" id="UP000655420"/>
    </source>
</evidence>
<keyword evidence="6" id="KW-1185">Reference proteome</keyword>
<dbReference type="CDD" id="cd07986">
    <property type="entry name" value="LPLAT_ACT14924-like"/>
    <property type="match status" value="1"/>
</dbReference>